<dbReference type="AlphaFoldDB" id="A0AAV7L4X9"/>
<dbReference type="Proteomes" id="UP001066276">
    <property type="component" value="Chromosome 12"/>
</dbReference>
<gene>
    <name evidence="1" type="ORF">NDU88_005559</name>
</gene>
<comment type="caution">
    <text evidence="1">The sequence shown here is derived from an EMBL/GenBank/DDBJ whole genome shotgun (WGS) entry which is preliminary data.</text>
</comment>
<organism evidence="1 2">
    <name type="scientific">Pleurodeles waltl</name>
    <name type="common">Iberian ribbed newt</name>
    <dbReference type="NCBI Taxonomy" id="8319"/>
    <lineage>
        <taxon>Eukaryota</taxon>
        <taxon>Metazoa</taxon>
        <taxon>Chordata</taxon>
        <taxon>Craniata</taxon>
        <taxon>Vertebrata</taxon>
        <taxon>Euteleostomi</taxon>
        <taxon>Amphibia</taxon>
        <taxon>Batrachia</taxon>
        <taxon>Caudata</taxon>
        <taxon>Salamandroidea</taxon>
        <taxon>Salamandridae</taxon>
        <taxon>Pleurodelinae</taxon>
        <taxon>Pleurodeles</taxon>
    </lineage>
</organism>
<reference evidence="1" key="1">
    <citation type="journal article" date="2022" name="bioRxiv">
        <title>Sequencing and chromosome-scale assembly of the giantPleurodeles waltlgenome.</title>
        <authorList>
            <person name="Brown T."/>
            <person name="Elewa A."/>
            <person name="Iarovenko S."/>
            <person name="Subramanian E."/>
            <person name="Araus A.J."/>
            <person name="Petzold A."/>
            <person name="Susuki M."/>
            <person name="Suzuki K.-i.T."/>
            <person name="Hayashi T."/>
            <person name="Toyoda A."/>
            <person name="Oliveira C."/>
            <person name="Osipova E."/>
            <person name="Leigh N.D."/>
            <person name="Simon A."/>
            <person name="Yun M.H."/>
        </authorList>
    </citation>
    <scope>NUCLEOTIDE SEQUENCE</scope>
    <source>
        <strain evidence="1">20211129_DDA</strain>
        <tissue evidence="1">Liver</tissue>
    </source>
</reference>
<name>A0AAV7L4X9_PLEWA</name>
<accession>A0AAV7L4X9</accession>
<proteinExistence type="predicted"/>
<sequence length="127" mass="14907">MDPVISVFPNRIRSPAEQTAMLQSHGIRSRKTVHEIRIEVRHMLIMYLVLTLRLQNIESGKFKTYEYKRIQVKGAEWKQTAAAEPLQNKYTENKERGGKEIEVTPEWMNQWRVTSTRGQKQEQLPGL</sequence>
<evidence type="ECO:0000313" key="2">
    <source>
        <dbReference type="Proteomes" id="UP001066276"/>
    </source>
</evidence>
<evidence type="ECO:0000313" key="1">
    <source>
        <dbReference type="EMBL" id="KAJ1085427.1"/>
    </source>
</evidence>
<keyword evidence="2" id="KW-1185">Reference proteome</keyword>
<protein>
    <submittedName>
        <fullName evidence="1">Uncharacterized protein</fullName>
    </submittedName>
</protein>
<dbReference type="EMBL" id="JANPWB010000016">
    <property type="protein sequence ID" value="KAJ1085427.1"/>
    <property type="molecule type" value="Genomic_DNA"/>
</dbReference>